<dbReference type="PROSITE" id="PS51186">
    <property type="entry name" value="GNAT"/>
    <property type="match status" value="1"/>
</dbReference>
<dbReference type="Pfam" id="PF13302">
    <property type="entry name" value="Acetyltransf_3"/>
    <property type="match status" value="1"/>
</dbReference>
<keyword evidence="2" id="KW-0808">Transferase</keyword>
<protein>
    <submittedName>
        <fullName evidence="2">Acetyltransferase</fullName>
    </submittedName>
</protein>
<dbReference type="OrthoDB" id="9795206at2"/>
<feature type="domain" description="N-acetyltransferase" evidence="1">
    <location>
        <begin position="13"/>
        <end position="178"/>
    </location>
</feature>
<organism evidence="2 3">
    <name type="scientific">Streptococcus hyointestinalis</name>
    <dbReference type="NCBI Taxonomy" id="1337"/>
    <lineage>
        <taxon>Bacteria</taxon>
        <taxon>Bacillati</taxon>
        <taxon>Bacillota</taxon>
        <taxon>Bacilli</taxon>
        <taxon>Lactobacillales</taxon>
        <taxon>Streptococcaceae</taxon>
        <taxon>Streptococcus</taxon>
    </lineage>
</organism>
<gene>
    <name evidence="2" type="ORF">NCTC12224_01176</name>
</gene>
<dbReference type="PANTHER" id="PTHR43415:SF3">
    <property type="entry name" value="GNAT-FAMILY ACETYLTRANSFERASE"/>
    <property type="match status" value="1"/>
</dbReference>
<keyword evidence="3" id="KW-1185">Reference proteome</keyword>
<dbReference type="RefSeq" id="WP_115268985.1">
    <property type="nucleotide sequence ID" value="NZ_JBNPNB010000058.1"/>
</dbReference>
<sequence>MTKKTACWQRDGFTLRSFRKGEAEKYYQDCFTKTCEEVDYLTGTTQTFSRDDIIRYHNRVVSSSERFDFILVAPDGRFIGEAVVNEVDTLDQSANFRIVIFDKAYWNQGLGSWMTTSVCDFVFGTVGLHRLELEVYSFNPRAQAAYEKAGFKLEGRKRESIKTKNGYADTLIMALLDKEWKALKSNKKAFYEEVS</sequence>
<dbReference type="InterPro" id="IPR000182">
    <property type="entry name" value="GNAT_dom"/>
</dbReference>
<dbReference type="Proteomes" id="UP000254924">
    <property type="component" value="Unassembled WGS sequence"/>
</dbReference>
<proteinExistence type="predicted"/>
<dbReference type="GO" id="GO:0016747">
    <property type="term" value="F:acyltransferase activity, transferring groups other than amino-acyl groups"/>
    <property type="evidence" value="ECO:0007669"/>
    <property type="project" value="InterPro"/>
</dbReference>
<evidence type="ECO:0000313" key="3">
    <source>
        <dbReference type="Proteomes" id="UP000254924"/>
    </source>
</evidence>
<evidence type="ECO:0000259" key="1">
    <source>
        <dbReference type="PROSITE" id="PS51186"/>
    </source>
</evidence>
<dbReference type="GeneID" id="78356511"/>
<dbReference type="Gene3D" id="3.40.630.30">
    <property type="match status" value="1"/>
</dbReference>
<dbReference type="PANTHER" id="PTHR43415">
    <property type="entry name" value="SPERMIDINE N(1)-ACETYLTRANSFERASE"/>
    <property type="match status" value="1"/>
</dbReference>
<dbReference type="AlphaFoldDB" id="A0A380K822"/>
<accession>A0A380K822</accession>
<evidence type="ECO:0000313" key="2">
    <source>
        <dbReference type="EMBL" id="SUN60824.1"/>
    </source>
</evidence>
<dbReference type="InterPro" id="IPR016181">
    <property type="entry name" value="Acyl_CoA_acyltransferase"/>
</dbReference>
<dbReference type="EMBL" id="UHFN01000007">
    <property type="protein sequence ID" value="SUN60824.1"/>
    <property type="molecule type" value="Genomic_DNA"/>
</dbReference>
<name>A0A380K822_9STRE</name>
<dbReference type="SUPFAM" id="SSF55729">
    <property type="entry name" value="Acyl-CoA N-acyltransferases (Nat)"/>
    <property type="match status" value="1"/>
</dbReference>
<reference evidence="2 3" key="1">
    <citation type="submission" date="2018-06" db="EMBL/GenBank/DDBJ databases">
        <authorList>
            <consortium name="Pathogen Informatics"/>
            <person name="Doyle S."/>
        </authorList>
    </citation>
    <scope>NUCLEOTIDE SEQUENCE [LARGE SCALE GENOMIC DNA]</scope>
    <source>
        <strain evidence="2 3">NCTC12224</strain>
    </source>
</reference>